<evidence type="ECO:0000313" key="2">
    <source>
        <dbReference type="Proteomes" id="UP000319349"/>
    </source>
</evidence>
<organism evidence="1 2">
    <name type="scientific">Xanthomonas cerealis pv. cerealis</name>
    <dbReference type="NCBI Taxonomy" id="152263"/>
    <lineage>
        <taxon>Bacteria</taxon>
        <taxon>Pseudomonadati</taxon>
        <taxon>Pseudomonadota</taxon>
        <taxon>Gammaproteobacteria</taxon>
        <taxon>Lysobacterales</taxon>
        <taxon>Lysobacteraceae</taxon>
        <taxon>Xanthomonas</taxon>
        <taxon>Xanthomonas translucens group</taxon>
        <taxon>Xanthomonas cerealis</taxon>
    </lineage>
</organism>
<reference evidence="1 2" key="1">
    <citation type="submission" date="2019-03" db="EMBL/GenBank/DDBJ databases">
        <title>Tal1 in Xanthomonas translucens pv. cerealis Contributes to Virulence in Bacterial Leaf Streak of Wheat.</title>
        <authorList>
            <person name="Shah S.M.A."/>
            <person name="Haq F."/>
            <person name="Ma W."/>
            <person name="Xu X."/>
            <person name="Wang S."/>
            <person name="Xu Z."/>
            <person name="Zou L."/>
            <person name="Zhu B."/>
            <person name="Chen G."/>
        </authorList>
    </citation>
    <scope>NUCLEOTIDE SEQUENCE [LARGE SCALE GENOMIC DNA]</scope>
    <source>
        <strain evidence="1 2">01</strain>
    </source>
</reference>
<dbReference type="EMBL" id="CP038228">
    <property type="protein sequence ID" value="QDI05586.1"/>
    <property type="molecule type" value="Genomic_DNA"/>
</dbReference>
<dbReference type="Proteomes" id="UP000319349">
    <property type="component" value="Chromosome"/>
</dbReference>
<keyword evidence="2" id="KW-1185">Reference proteome</keyword>
<protein>
    <recommendedName>
        <fullName evidence="3">AbiV family abortive infection protein</fullName>
    </recommendedName>
</protein>
<evidence type="ECO:0008006" key="3">
    <source>
        <dbReference type="Google" id="ProtNLM"/>
    </source>
</evidence>
<dbReference type="AlphaFoldDB" id="A0A514EHT1"/>
<accession>A0A514EHT1</accession>
<evidence type="ECO:0000313" key="1">
    <source>
        <dbReference type="EMBL" id="QDI05586.1"/>
    </source>
</evidence>
<gene>
    <name evidence="1" type="ORF">E4A48_19650</name>
</gene>
<proteinExistence type="predicted"/>
<name>A0A514EHT1_9XANT</name>
<sequence>MRSMRFSKQFSLLLQEAHLAKNSILSGFDLLLKAEFDADKDGYFYSAFFHLSIGIERILKLAVVVDHMIRNDLKAPTKRQLRAYGHDIESLLGICDALRATYRPLAKQEKKLEVDEEIMGFLSRFAVSTRYFNLDEISKSDVGSTSKSPLYEWWGVCGALYDKFTPWGVRERQALSLMYSMDRQGIANVYTWLLDSNGHPMTVFDQLNRRRIGKKSSHIAIWRIVEMLRPVHNLLEEMGRVAHKKEVERGEKLPLIPHFEDFFWFLLAQRSDIMRRKSVWLRLFNS</sequence>